<organism evidence="3 4">
    <name type="scientific">Araneus ventricosus</name>
    <name type="common">Orbweaver spider</name>
    <name type="synonym">Epeira ventricosa</name>
    <dbReference type="NCBI Taxonomy" id="182803"/>
    <lineage>
        <taxon>Eukaryota</taxon>
        <taxon>Metazoa</taxon>
        <taxon>Ecdysozoa</taxon>
        <taxon>Arthropoda</taxon>
        <taxon>Chelicerata</taxon>
        <taxon>Arachnida</taxon>
        <taxon>Araneae</taxon>
        <taxon>Araneomorphae</taxon>
        <taxon>Entelegynae</taxon>
        <taxon>Araneoidea</taxon>
        <taxon>Araneidae</taxon>
        <taxon>Araneus</taxon>
    </lineage>
</organism>
<dbReference type="PANTHER" id="PTHR17357:SF0">
    <property type="entry name" value="GANGLIOSIDE GM2 ACTIVATOR"/>
    <property type="match status" value="1"/>
</dbReference>
<reference evidence="3 4" key="1">
    <citation type="journal article" date="2019" name="Sci. Rep.">
        <title>Orb-weaving spider Araneus ventricosus genome elucidates the spidroin gene catalogue.</title>
        <authorList>
            <person name="Kono N."/>
            <person name="Nakamura H."/>
            <person name="Ohtoshi R."/>
            <person name="Moran D.A.P."/>
            <person name="Shinohara A."/>
            <person name="Yoshida Y."/>
            <person name="Fujiwara M."/>
            <person name="Mori M."/>
            <person name="Tomita M."/>
            <person name="Arakawa K."/>
        </authorList>
    </citation>
    <scope>NUCLEOTIDE SEQUENCE [LARGE SCALE GENOMIC DNA]</scope>
</reference>
<dbReference type="Gene3D" id="2.70.220.10">
    <property type="entry name" value="Ganglioside GM2 activator"/>
    <property type="match status" value="1"/>
</dbReference>
<sequence>MAITSFDTYPPTKGTSRHWRIGSKKQIINIKKLSIYPDPIRLNEKRFNISFDVQVEEDIPSLSRIHLQAWKIRRGLLGFEWNLPAPCSLTIGCNVEHCAFFKHFGGESFSCPVKAQDLKRENLSVEMPELGGFFTWFASGNYWIKMKITGPNSEQLSCYSIKGEVKGGLLSPLDTVII</sequence>
<dbReference type="InterPro" id="IPR036846">
    <property type="entry name" value="GM2-AP_sf"/>
</dbReference>
<accession>A0A4Y2FNV7</accession>
<keyword evidence="1" id="KW-0732">Signal</keyword>
<dbReference type="Proteomes" id="UP000499080">
    <property type="component" value="Unassembled WGS sequence"/>
</dbReference>
<dbReference type="OrthoDB" id="10371605at2759"/>
<proteinExistence type="predicted"/>
<name>A0A4Y2FNV7_ARAVE</name>
<dbReference type="PANTHER" id="PTHR17357">
    <property type="entry name" value="GM2 GANGLIOSIDE ACTIVATOR PROTEIN"/>
    <property type="match status" value="1"/>
</dbReference>
<dbReference type="GO" id="GO:0009898">
    <property type="term" value="C:cytoplasmic side of plasma membrane"/>
    <property type="evidence" value="ECO:0007669"/>
    <property type="project" value="TreeGrafter"/>
</dbReference>
<dbReference type="InterPro" id="IPR003172">
    <property type="entry name" value="ML_dom"/>
</dbReference>
<evidence type="ECO:0000313" key="4">
    <source>
        <dbReference type="Proteomes" id="UP000499080"/>
    </source>
</evidence>
<dbReference type="EMBL" id="BGPR01000988">
    <property type="protein sequence ID" value="GBM42175.1"/>
    <property type="molecule type" value="Genomic_DNA"/>
</dbReference>
<dbReference type="GO" id="GO:0005319">
    <property type="term" value="F:lipid transporter activity"/>
    <property type="evidence" value="ECO:0007669"/>
    <property type="project" value="TreeGrafter"/>
</dbReference>
<dbReference type="Pfam" id="PF02221">
    <property type="entry name" value="E1_DerP2_DerF2"/>
    <property type="match status" value="1"/>
</dbReference>
<keyword evidence="4" id="KW-1185">Reference proteome</keyword>
<comment type="caution">
    <text evidence="3">The sequence shown here is derived from an EMBL/GenBank/DDBJ whole genome shotgun (WGS) entry which is preliminary data.</text>
</comment>
<dbReference type="GO" id="GO:0006689">
    <property type="term" value="P:ganglioside catabolic process"/>
    <property type="evidence" value="ECO:0007669"/>
    <property type="project" value="InterPro"/>
</dbReference>
<gene>
    <name evidence="3" type="ORF">AVEN_182945_1</name>
</gene>
<evidence type="ECO:0000259" key="2">
    <source>
        <dbReference type="Pfam" id="PF02221"/>
    </source>
</evidence>
<evidence type="ECO:0000256" key="1">
    <source>
        <dbReference type="ARBA" id="ARBA00022729"/>
    </source>
</evidence>
<feature type="domain" description="MD-2-related lipid-recognition" evidence="2">
    <location>
        <begin position="24"/>
        <end position="162"/>
    </location>
</feature>
<dbReference type="GO" id="GO:0008047">
    <property type="term" value="F:enzyme activator activity"/>
    <property type="evidence" value="ECO:0007669"/>
    <property type="project" value="InterPro"/>
</dbReference>
<dbReference type="SUPFAM" id="SSF63707">
    <property type="entry name" value="Ganglioside M2 (gm2) activator"/>
    <property type="match status" value="1"/>
</dbReference>
<protein>
    <recommendedName>
        <fullName evidence="2">MD-2-related lipid-recognition domain-containing protein</fullName>
    </recommendedName>
</protein>
<dbReference type="InterPro" id="IPR028996">
    <property type="entry name" value="GM2-AP"/>
</dbReference>
<evidence type="ECO:0000313" key="3">
    <source>
        <dbReference type="EMBL" id="GBM42175.1"/>
    </source>
</evidence>
<dbReference type="AlphaFoldDB" id="A0A4Y2FNV7"/>